<keyword evidence="5" id="KW-1185">Reference proteome</keyword>
<dbReference type="Proteomes" id="UP000668403">
    <property type="component" value="Unassembled WGS sequence"/>
</dbReference>
<dbReference type="RefSeq" id="WP_208238878.1">
    <property type="nucleotide sequence ID" value="NZ_BAAAQU010000002.1"/>
</dbReference>
<organism evidence="4 5">
    <name type="scientific">Leucobacter tardus</name>
    <dbReference type="NCBI Taxonomy" id="501483"/>
    <lineage>
        <taxon>Bacteria</taxon>
        <taxon>Bacillati</taxon>
        <taxon>Actinomycetota</taxon>
        <taxon>Actinomycetes</taxon>
        <taxon>Micrococcales</taxon>
        <taxon>Microbacteriaceae</taxon>
        <taxon>Leucobacter</taxon>
    </lineage>
</organism>
<comment type="caution">
    <text evidence="4">The sequence shown here is derived from an EMBL/GenBank/DDBJ whole genome shotgun (WGS) entry which is preliminary data.</text>
</comment>
<evidence type="ECO:0000259" key="3">
    <source>
        <dbReference type="Pfam" id="PF25362"/>
    </source>
</evidence>
<protein>
    <recommendedName>
        <fullName evidence="3">PH domain-containing protein</fullName>
    </recommendedName>
</protein>
<evidence type="ECO:0000313" key="4">
    <source>
        <dbReference type="EMBL" id="MBO2990134.1"/>
    </source>
</evidence>
<feature type="compositionally biased region" description="Basic and acidic residues" evidence="1">
    <location>
        <begin position="164"/>
        <end position="181"/>
    </location>
</feature>
<evidence type="ECO:0000256" key="1">
    <source>
        <dbReference type="SAM" id="MobiDB-lite"/>
    </source>
</evidence>
<dbReference type="EMBL" id="JAGFBF010000005">
    <property type="protein sequence ID" value="MBO2990134.1"/>
    <property type="molecule type" value="Genomic_DNA"/>
</dbReference>
<accession>A0A939TNE8</accession>
<keyword evidence="2" id="KW-1133">Transmembrane helix</keyword>
<evidence type="ECO:0000256" key="2">
    <source>
        <dbReference type="SAM" id="Phobius"/>
    </source>
</evidence>
<feature type="transmembrane region" description="Helical" evidence="2">
    <location>
        <begin position="6"/>
        <end position="25"/>
    </location>
</feature>
<gene>
    <name evidence="4" type="ORF">J4H85_09050</name>
</gene>
<dbReference type="Pfam" id="PF25362">
    <property type="entry name" value="bPH_11"/>
    <property type="match status" value="1"/>
</dbReference>
<keyword evidence="2" id="KW-0812">Transmembrane</keyword>
<dbReference type="AlphaFoldDB" id="A0A939TNE8"/>
<keyword evidence="2" id="KW-0472">Membrane</keyword>
<name>A0A939TNE8_9MICO</name>
<feature type="region of interest" description="Disordered" evidence="1">
    <location>
        <begin position="160"/>
        <end position="181"/>
    </location>
</feature>
<sequence>MNATALATIMGVCALPILAGMWFAWRARLRRDRAVPTGQQAPVGRVIAEIPRISYISTTPAGAPFERIALPGLAYRGYASVTVRTDGLTVTVTGEPSVHVAAADVIRTATARARVGKAVERDGLALLIWRSGDRELESGFRALTSADQHTFTTAIDQIAAHTSDTPRPHPADDPHTTQEDA</sequence>
<reference evidence="4" key="1">
    <citation type="submission" date="2021-03" db="EMBL/GenBank/DDBJ databases">
        <title>Leucobacter chromiisoli sp. nov., isolated from chromium-containing soil of chemical plant.</title>
        <authorList>
            <person name="Xu Z."/>
        </authorList>
    </citation>
    <scope>NUCLEOTIDE SEQUENCE</scope>
    <source>
        <strain evidence="4">K 70/01</strain>
    </source>
</reference>
<dbReference type="InterPro" id="IPR057446">
    <property type="entry name" value="PH_bac"/>
</dbReference>
<feature type="domain" description="PH" evidence="3">
    <location>
        <begin position="43"/>
        <end position="154"/>
    </location>
</feature>
<proteinExistence type="predicted"/>
<evidence type="ECO:0000313" key="5">
    <source>
        <dbReference type="Proteomes" id="UP000668403"/>
    </source>
</evidence>